<organism evidence="10 11">
    <name type="scientific">Tegillarca granosa</name>
    <name type="common">Malaysian cockle</name>
    <name type="synonym">Anadara granosa</name>
    <dbReference type="NCBI Taxonomy" id="220873"/>
    <lineage>
        <taxon>Eukaryota</taxon>
        <taxon>Metazoa</taxon>
        <taxon>Spiralia</taxon>
        <taxon>Lophotrochozoa</taxon>
        <taxon>Mollusca</taxon>
        <taxon>Bivalvia</taxon>
        <taxon>Autobranchia</taxon>
        <taxon>Pteriomorphia</taxon>
        <taxon>Arcoida</taxon>
        <taxon>Arcoidea</taxon>
        <taxon>Arcidae</taxon>
        <taxon>Tegillarca</taxon>
    </lineage>
</organism>
<keyword evidence="4" id="KW-0206">Cytoskeleton</keyword>
<dbReference type="EMBL" id="JARBDR010000918">
    <property type="protein sequence ID" value="KAJ8302055.1"/>
    <property type="molecule type" value="Genomic_DNA"/>
</dbReference>
<dbReference type="PROSITE" id="PS00411">
    <property type="entry name" value="KINESIN_MOTOR_1"/>
    <property type="match status" value="1"/>
</dbReference>
<evidence type="ECO:0000256" key="8">
    <source>
        <dbReference type="SAM" id="MobiDB-lite"/>
    </source>
</evidence>
<feature type="compositionally biased region" description="Basic and acidic residues" evidence="8">
    <location>
        <begin position="33"/>
        <end position="54"/>
    </location>
</feature>
<evidence type="ECO:0000256" key="6">
    <source>
        <dbReference type="RuleBase" id="RU000394"/>
    </source>
</evidence>
<keyword evidence="3 5" id="KW-0067">ATP-binding</keyword>
<dbReference type="PRINTS" id="PR00380">
    <property type="entry name" value="KINESINHEAVY"/>
</dbReference>
<feature type="binding site" evidence="5">
    <location>
        <begin position="540"/>
        <end position="547"/>
    </location>
    <ligand>
        <name>ATP</name>
        <dbReference type="ChEBI" id="CHEBI:30616"/>
    </ligand>
</feature>
<feature type="region of interest" description="Disordered" evidence="8">
    <location>
        <begin position="1"/>
        <end position="100"/>
    </location>
</feature>
<evidence type="ECO:0000259" key="9">
    <source>
        <dbReference type="PROSITE" id="PS50067"/>
    </source>
</evidence>
<comment type="caution">
    <text evidence="10">The sequence shown here is derived from an EMBL/GenBank/DDBJ whole genome shotgun (WGS) entry which is preliminary data.</text>
</comment>
<dbReference type="PANTHER" id="PTHR47972:SF65">
    <property type="entry name" value="KINESIN-LIKE PROTEIN"/>
    <property type="match status" value="1"/>
</dbReference>
<gene>
    <name evidence="10" type="ORF">KUTeg_021042</name>
</gene>
<feature type="compositionally biased region" description="Basic and acidic residues" evidence="8">
    <location>
        <begin position="159"/>
        <end position="168"/>
    </location>
</feature>
<dbReference type="InterPro" id="IPR019821">
    <property type="entry name" value="Kinesin_motor_CS"/>
</dbReference>
<dbReference type="InterPro" id="IPR027417">
    <property type="entry name" value="P-loop_NTPase"/>
</dbReference>
<evidence type="ECO:0000256" key="5">
    <source>
        <dbReference type="PROSITE-ProRule" id="PRU00283"/>
    </source>
</evidence>
<dbReference type="SUPFAM" id="SSF52540">
    <property type="entry name" value="P-loop containing nucleoside triphosphate hydrolases"/>
    <property type="match status" value="1"/>
</dbReference>
<evidence type="ECO:0000256" key="2">
    <source>
        <dbReference type="ARBA" id="ARBA00022741"/>
    </source>
</evidence>
<name>A0ABQ9EF37_TEGGR</name>
<evidence type="ECO:0000256" key="3">
    <source>
        <dbReference type="ARBA" id="ARBA00022840"/>
    </source>
</evidence>
<proteinExistence type="inferred from homology"/>
<keyword evidence="6" id="KW-0493">Microtubule</keyword>
<dbReference type="Pfam" id="PF00225">
    <property type="entry name" value="Kinesin"/>
    <property type="match status" value="1"/>
</dbReference>
<dbReference type="Proteomes" id="UP001217089">
    <property type="component" value="Unassembled WGS sequence"/>
</dbReference>
<keyword evidence="4" id="KW-0963">Cytoplasm</keyword>
<protein>
    <recommendedName>
        <fullName evidence="6">Kinesin-like protein</fullName>
    </recommendedName>
</protein>
<comment type="subcellular location">
    <subcellularLocation>
        <location evidence="1">Cytoplasm</location>
        <location evidence="1">Cytoskeleton</location>
    </subcellularLocation>
</comment>
<accession>A0ABQ9EF37</accession>
<feature type="region of interest" description="Disordered" evidence="8">
    <location>
        <begin position="159"/>
        <end position="193"/>
    </location>
</feature>
<keyword evidence="11" id="KW-1185">Reference proteome</keyword>
<evidence type="ECO:0000313" key="10">
    <source>
        <dbReference type="EMBL" id="KAJ8302055.1"/>
    </source>
</evidence>
<keyword evidence="5 6" id="KW-0505">Motor protein</keyword>
<keyword evidence="7" id="KW-0175">Coiled coil</keyword>
<feature type="compositionally biased region" description="Low complexity" evidence="8">
    <location>
        <begin position="169"/>
        <end position="181"/>
    </location>
</feature>
<evidence type="ECO:0000256" key="1">
    <source>
        <dbReference type="ARBA" id="ARBA00004245"/>
    </source>
</evidence>
<feature type="compositionally biased region" description="Low complexity" evidence="8">
    <location>
        <begin position="80"/>
        <end position="95"/>
    </location>
</feature>
<comment type="similarity">
    <text evidence="5 6">Belongs to the TRAFAC class myosin-kinesin ATPase superfamily. Kinesin family.</text>
</comment>
<dbReference type="InterPro" id="IPR001752">
    <property type="entry name" value="Kinesin_motor_dom"/>
</dbReference>
<feature type="domain" description="Kinesin motor" evidence="9">
    <location>
        <begin position="465"/>
        <end position="791"/>
    </location>
</feature>
<sequence length="807" mass="90451">MGNGASSDTGSTTTVNVKPATTTQNNSGATTPRRRDFQEVEIRQSPSHRREQVTQRRGAARSDAIHRNEQANGGASGATPRQQQPQQRQSQGSKPKSQDDIVFETFYHRSGREFQCMYLGGIRYYLDDWGSKEWQVFPKRWYNEGLLITNTVVKDDQAVAEHNRRRDASGAAGASTSRSRGQGQGQDDREGVIIHPSKGKINTYIFQRKHNIHCFADPISGQWMRMPIGYELHHELVARLVDQVEEALPNWKDRHDILAMLRQCNYDADECISTYLHLEGDVWLTAPKTSKDAKTLKEKDDKIADLQNMLKHLNEEYKKEKQARQDAEKMVADLEDKLTKLEVDNKQVEAQMMALAGNRPKTARPKTPQVVTQVVKEQTVNPEDIEILNENAKELRTAQVHLRHEMQRYLAQYKDMLGKAVDGMKKLKASGAGQSEELEEVRALYRKEAMQRKLLYNQLQEMRGNIRVFCRVRKDDRAENCLKFPTDQDIVAIHPQTGKKLFSFDKVFAMDATQEQIFDDTKPIITSCVDGYNVSLLAYGQTGSGKTFTMMGPENNPGINVRAIKELFTVTQERTETMSYEISVSMIEIYNETIADLLNNEAKVLELRTAGNKVSIPGLSEVPIRSMDDIKKVMKMGEQNRSVASTKMNSTSSRSHLLVMINVMGEDKVTGNSSRGVLTLCDLAGSERISKTEAEGQRLVEAAAINKSLSALGQSDEIVVIVIYGVKTNVFTALRTSQLHIPYRNSKLTQILQPSLGGDAKACLFVNCSPDLNNFQETVSTLSFGANARQVALGQAKQNVKKGPGKG</sequence>
<dbReference type="InterPro" id="IPR036961">
    <property type="entry name" value="Kinesin_motor_dom_sf"/>
</dbReference>
<reference evidence="10 11" key="1">
    <citation type="submission" date="2022-12" db="EMBL/GenBank/DDBJ databases">
        <title>Chromosome-level genome of Tegillarca granosa.</title>
        <authorList>
            <person name="Kim J."/>
        </authorList>
    </citation>
    <scope>NUCLEOTIDE SEQUENCE [LARGE SCALE GENOMIC DNA]</scope>
    <source>
        <strain evidence="10">Teg-2019</strain>
        <tissue evidence="10">Adductor muscle</tissue>
    </source>
</reference>
<dbReference type="PANTHER" id="PTHR47972">
    <property type="entry name" value="KINESIN-LIKE PROTEIN KLP-3"/>
    <property type="match status" value="1"/>
</dbReference>
<dbReference type="InterPro" id="IPR027640">
    <property type="entry name" value="Kinesin-like_fam"/>
</dbReference>
<evidence type="ECO:0000256" key="7">
    <source>
        <dbReference type="SAM" id="Coils"/>
    </source>
</evidence>
<dbReference type="SMART" id="SM00129">
    <property type="entry name" value="KISc"/>
    <property type="match status" value="1"/>
</dbReference>
<evidence type="ECO:0000313" key="11">
    <source>
        <dbReference type="Proteomes" id="UP001217089"/>
    </source>
</evidence>
<feature type="coiled-coil region" evidence="7">
    <location>
        <begin position="296"/>
        <end position="358"/>
    </location>
</feature>
<feature type="compositionally biased region" description="Low complexity" evidence="8">
    <location>
        <begin position="12"/>
        <end position="23"/>
    </location>
</feature>
<keyword evidence="2 5" id="KW-0547">Nucleotide-binding</keyword>
<evidence type="ECO:0000256" key="4">
    <source>
        <dbReference type="ARBA" id="ARBA00023212"/>
    </source>
</evidence>
<dbReference type="PROSITE" id="PS50067">
    <property type="entry name" value="KINESIN_MOTOR_2"/>
    <property type="match status" value="1"/>
</dbReference>
<feature type="compositionally biased region" description="Polar residues" evidence="8">
    <location>
        <begin position="1"/>
        <end position="11"/>
    </location>
</feature>
<dbReference type="Gene3D" id="3.40.850.10">
    <property type="entry name" value="Kinesin motor domain"/>
    <property type="match status" value="1"/>
</dbReference>